<dbReference type="Pfam" id="PF13733">
    <property type="entry name" value="Glyco_transf_7N"/>
    <property type="match status" value="1"/>
</dbReference>
<name>A0A0B7B2K3_9EUPU</name>
<evidence type="ECO:0000256" key="10">
    <source>
        <dbReference type="ARBA" id="ARBA00023180"/>
    </source>
</evidence>
<dbReference type="SUPFAM" id="SSF53448">
    <property type="entry name" value="Nucleotide-diphospho-sugar transferases"/>
    <property type="match status" value="1"/>
</dbReference>
<accession>A0A0B7B2K3</accession>
<keyword evidence="9" id="KW-0472">Membrane</keyword>
<dbReference type="PANTHER" id="PTHR19300:SF38">
    <property type="entry name" value="BETA-1,4-GALACTOSYLTRANSFERASE"/>
    <property type="match status" value="1"/>
</dbReference>
<keyword evidence="10 11" id="KW-0325">Glycoprotein</keyword>
<dbReference type="GO" id="GO:0016020">
    <property type="term" value="C:membrane"/>
    <property type="evidence" value="ECO:0007669"/>
    <property type="project" value="UniProtKB-SubCell"/>
</dbReference>
<dbReference type="InterPro" id="IPR027995">
    <property type="entry name" value="Galactosyl_T_N"/>
</dbReference>
<dbReference type="InterPro" id="IPR027791">
    <property type="entry name" value="Galactosyl_T_C"/>
</dbReference>
<dbReference type="InterPro" id="IPR029044">
    <property type="entry name" value="Nucleotide-diphossugar_trans"/>
</dbReference>
<dbReference type="GO" id="GO:0005794">
    <property type="term" value="C:Golgi apparatus"/>
    <property type="evidence" value="ECO:0007669"/>
    <property type="project" value="TreeGrafter"/>
</dbReference>
<evidence type="ECO:0000256" key="4">
    <source>
        <dbReference type="ARBA" id="ARBA00022676"/>
    </source>
</evidence>
<reference evidence="14" key="1">
    <citation type="submission" date="2014-12" db="EMBL/GenBank/DDBJ databases">
        <title>Insight into the proteome of Arion vulgaris.</title>
        <authorList>
            <person name="Aradska J."/>
            <person name="Bulat T."/>
            <person name="Smidak R."/>
            <person name="Sarate P."/>
            <person name="Gangsoo J."/>
            <person name="Sialana F."/>
            <person name="Bilban M."/>
            <person name="Lubec G."/>
        </authorList>
    </citation>
    <scope>NUCLEOTIDE SEQUENCE</scope>
    <source>
        <tissue evidence="14">Skin</tissue>
    </source>
</reference>
<gene>
    <name evidence="14" type="primary">ORF158286</name>
</gene>
<organism evidence="14">
    <name type="scientific">Arion vulgaris</name>
    <dbReference type="NCBI Taxonomy" id="1028688"/>
    <lineage>
        <taxon>Eukaryota</taxon>
        <taxon>Metazoa</taxon>
        <taxon>Spiralia</taxon>
        <taxon>Lophotrochozoa</taxon>
        <taxon>Mollusca</taxon>
        <taxon>Gastropoda</taxon>
        <taxon>Heterobranchia</taxon>
        <taxon>Euthyneura</taxon>
        <taxon>Panpulmonata</taxon>
        <taxon>Eupulmonata</taxon>
        <taxon>Stylommatophora</taxon>
        <taxon>Helicina</taxon>
        <taxon>Arionoidea</taxon>
        <taxon>Arionidae</taxon>
        <taxon>Arion</taxon>
    </lineage>
</organism>
<dbReference type="EC" id="2.4.1.-" evidence="11"/>
<evidence type="ECO:0000256" key="11">
    <source>
        <dbReference type="RuleBase" id="RU368121"/>
    </source>
</evidence>
<keyword evidence="7 11" id="KW-0735">Signal-anchor</keyword>
<protein>
    <recommendedName>
        <fullName evidence="11">Beta-1,4-galactosyltransferase</fullName>
        <ecNumber evidence="11">2.4.1.-</ecNumber>
    </recommendedName>
</protein>
<comment type="pathway">
    <text evidence="2 11">Protein modification; protein glycosylation.</text>
</comment>
<feature type="domain" description="Galactosyltransferase N-terminal" evidence="13">
    <location>
        <begin position="159"/>
        <end position="289"/>
    </location>
</feature>
<evidence type="ECO:0000256" key="5">
    <source>
        <dbReference type="ARBA" id="ARBA00022679"/>
    </source>
</evidence>
<dbReference type="PANTHER" id="PTHR19300">
    <property type="entry name" value="BETA-1,4-GALACTOSYLTRANSFERASE"/>
    <property type="match status" value="1"/>
</dbReference>
<dbReference type="CDD" id="cd00899">
    <property type="entry name" value="b4GalT"/>
    <property type="match status" value="1"/>
</dbReference>
<evidence type="ECO:0000256" key="6">
    <source>
        <dbReference type="ARBA" id="ARBA00022692"/>
    </source>
</evidence>
<dbReference type="Pfam" id="PF02709">
    <property type="entry name" value="Glyco_transf_7C"/>
    <property type="match status" value="1"/>
</dbReference>
<dbReference type="InterPro" id="IPR003859">
    <property type="entry name" value="Galactosyl_T"/>
</dbReference>
<dbReference type="PRINTS" id="PR02050">
    <property type="entry name" value="B14GALTRFASE"/>
</dbReference>
<evidence type="ECO:0000256" key="7">
    <source>
        <dbReference type="ARBA" id="ARBA00022968"/>
    </source>
</evidence>
<proteinExistence type="inferred from homology"/>
<comment type="function">
    <text evidence="11">Catalyses the transfer of galactose onto proteins or lipids.</text>
</comment>
<dbReference type="UniPathway" id="UPA00378"/>
<evidence type="ECO:0000256" key="9">
    <source>
        <dbReference type="ARBA" id="ARBA00023136"/>
    </source>
</evidence>
<evidence type="ECO:0000259" key="13">
    <source>
        <dbReference type="Pfam" id="PF13733"/>
    </source>
</evidence>
<feature type="domain" description="Galactosyltransferase C-terminal" evidence="12">
    <location>
        <begin position="294"/>
        <end position="370"/>
    </location>
</feature>
<keyword evidence="5 11" id="KW-0808">Transferase</keyword>
<keyword evidence="4 11" id="KW-0328">Glycosyltransferase</keyword>
<keyword evidence="8" id="KW-1133">Transmembrane helix</keyword>
<comment type="similarity">
    <text evidence="3 11">Belongs to the glycosyltransferase 7 family.</text>
</comment>
<evidence type="ECO:0000259" key="12">
    <source>
        <dbReference type="Pfam" id="PF02709"/>
    </source>
</evidence>
<evidence type="ECO:0000256" key="2">
    <source>
        <dbReference type="ARBA" id="ARBA00004922"/>
    </source>
</evidence>
<evidence type="ECO:0000313" key="14">
    <source>
        <dbReference type="EMBL" id="CEK87268.1"/>
    </source>
</evidence>
<keyword evidence="6" id="KW-0812">Transmembrane</keyword>
<evidence type="ECO:0000256" key="8">
    <source>
        <dbReference type="ARBA" id="ARBA00022989"/>
    </source>
</evidence>
<dbReference type="AlphaFoldDB" id="A0A0B7B2K3"/>
<dbReference type="GO" id="GO:0008489">
    <property type="term" value="F:UDP-galactose:glucosylceramide beta-1,4-galactosyltransferase activity"/>
    <property type="evidence" value="ECO:0007669"/>
    <property type="project" value="TreeGrafter"/>
</dbReference>
<evidence type="ECO:0000256" key="3">
    <source>
        <dbReference type="ARBA" id="ARBA00005735"/>
    </source>
</evidence>
<sequence>MILLTNMSESINSMTPSNWMGVFSKTKILVITCCLALVINFLVFNRSSSPFDRTWRISDQSEEKVSDLGIRDISFYITEQELRKEHSGREIWSNIHNVLMTLNKMNPASLTVLKDIILKLRDSQDVTRLLSTLENINSPWLKNGAVNLTKFRNTDKQRCTDPPSDLFGNIASNLATVVPKWLENNYEKLEGGHYEPEDCAAVEKLAIIIPYRNRHSHLHILLNNLLPVLIRQKRDFRIFVIEQAPPTTFNRGMLFNIGYLEALKIDNFDCFIFHDVDMILVNDKCIYKCAKNPRHMPAAISKWKYGLPYKLYFGGVVAFTREQFRIINGCSNLYFGWGGEDDDLRARMYKFGYKMIRYPVDIGRYDTIPHAPDRGNSPNPDRMKLVNSSPGRQNAEGLNTTKFIVTGTEFKRLYTWIQVRINMTEVLQTTPKEMLNDVSNLIKQSRQFDHFK</sequence>
<evidence type="ECO:0000256" key="1">
    <source>
        <dbReference type="ARBA" id="ARBA00004606"/>
    </source>
</evidence>
<dbReference type="GO" id="GO:0005975">
    <property type="term" value="P:carbohydrate metabolic process"/>
    <property type="evidence" value="ECO:0007669"/>
    <property type="project" value="InterPro"/>
</dbReference>
<comment type="subcellular location">
    <subcellularLocation>
        <location evidence="1">Membrane</location>
        <topology evidence="1">Single-pass type II membrane protein</topology>
    </subcellularLocation>
</comment>
<dbReference type="Gene3D" id="3.90.550.10">
    <property type="entry name" value="Spore Coat Polysaccharide Biosynthesis Protein SpsA, Chain A"/>
    <property type="match status" value="1"/>
</dbReference>
<dbReference type="EMBL" id="HACG01040403">
    <property type="protein sequence ID" value="CEK87268.1"/>
    <property type="molecule type" value="Transcribed_RNA"/>
</dbReference>